<dbReference type="RefSeq" id="WP_135191369.1">
    <property type="nucleotide sequence ID" value="NZ_SPUM01000131.1"/>
</dbReference>
<gene>
    <name evidence="3" type="ORF">E4O92_19720</name>
</gene>
<dbReference type="EMBL" id="SPUM01000131">
    <property type="protein sequence ID" value="TFW29000.1"/>
    <property type="molecule type" value="Genomic_DNA"/>
</dbReference>
<evidence type="ECO:0000256" key="2">
    <source>
        <dbReference type="SAM" id="SignalP"/>
    </source>
</evidence>
<feature type="signal peptide" evidence="2">
    <location>
        <begin position="1"/>
        <end position="27"/>
    </location>
</feature>
<feature type="region of interest" description="Disordered" evidence="1">
    <location>
        <begin position="31"/>
        <end position="102"/>
    </location>
</feature>
<sequence length="162" mass="16605">MKCTSFLREAAYCLAACMVCGCSSWHANEPSANASGEPALQRAPASWTSASGLTDSGTGSGPGPGSAAIAGSVGMGMPRTDGGAIGSSQIGATAAMPGPGRTDAARMCAQQRRLDSANTPEEREALINQFLPGMSAQMRDQHLQAMQQLCNETPIPGPDYAR</sequence>
<keyword evidence="4" id="KW-1185">Reference proteome</keyword>
<evidence type="ECO:0000313" key="4">
    <source>
        <dbReference type="Proteomes" id="UP000297258"/>
    </source>
</evidence>
<accession>A0A4Y9SQR6</accession>
<protein>
    <recommendedName>
        <fullName evidence="5">Lipoprotein</fullName>
    </recommendedName>
</protein>
<dbReference type="PROSITE" id="PS51257">
    <property type="entry name" value="PROKAR_LIPOPROTEIN"/>
    <property type="match status" value="1"/>
</dbReference>
<organism evidence="3 4">
    <name type="scientific">Massilia horti</name>
    <dbReference type="NCBI Taxonomy" id="2562153"/>
    <lineage>
        <taxon>Bacteria</taxon>
        <taxon>Pseudomonadati</taxon>
        <taxon>Pseudomonadota</taxon>
        <taxon>Betaproteobacteria</taxon>
        <taxon>Burkholderiales</taxon>
        <taxon>Oxalobacteraceae</taxon>
        <taxon>Telluria group</taxon>
        <taxon>Massilia</taxon>
    </lineage>
</organism>
<proteinExistence type="predicted"/>
<reference evidence="3 4" key="1">
    <citation type="submission" date="2019-03" db="EMBL/GenBank/DDBJ databases">
        <title>Draft genome of Massilia hortus sp. nov., a novel bacterial species of the Oxalobacteraceae family.</title>
        <authorList>
            <person name="Peta V."/>
            <person name="Raths R."/>
            <person name="Bucking H."/>
        </authorList>
    </citation>
    <scope>NUCLEOTIDE SEQUENCE [LARGE SCALE GENOMIC DNA]</scope>
    <source>
        <strain evidence="3 4">ONC3</strain>
    </source>
</reference>
<dbReference type="Proteomes" id="UP000297258">
    <property type="component" value="Unassembled WGS sequence"/>
</dbReference>
<keyword evidence="2" id="KW-0732">Signal</keyword>
<name>A0A4Y9SQR6_9BURK</name>
<feature type="compositionally biased region" description="Low complexity" evidence="1">
    <location>
        <begin position="48"/>
        <end position="57"/>
    </location>
</feature>
<evidence type="ECO:0000313" key="3">
    <source>
        <dbReference type="EMBL" id="TFW29000.1"/>
    </source>
</evidence>
<evidence type="ECO:0000256" key="1">
    <source>
        <dbReference type="SAM" id="MobiDB-lite"/>
    </source>
</evidence>
<evidence type="ECO:0008006" key="5">
    <source>
        <dbReference type="Google" id="ProtNLM"/>
    </source>
</evidence>
<dbReference type="AlphaFoldDB" id="A0A4Y9SQR6"/>
<feature type="chain" id="PRO_5021423858" description="Lipoprotein" evidence="2">
    <location>
        <begin position="28"/>
        <end position="162"/>
    </location>
</feature>
<comment type="caution">
    <text evidence="3">The sequence shown here is derived from an EMBL/GenBank/DDBJ whole genome shotgun (WGS) entry which is preliminary data.</text>
</comment>